<accession>A0A4U8Z3X6</accession>
<name>A0A4U8Z3X6_METTU</name>
<keyword evidence="3 12" id="KW-0378">Hydrolase</keyword>
<gene>
    <name evidence="15" type="ORF">MTUNDRAET4_3300</name>
</gene>
<evidence type="ECO:0000256" key="3">
    <source>
        <dbReference type="ARBA" id="ARBA00022801"/>
    </source>
</evidence>
<dbReference type="GO" id="GO:0003677">
    <property type="term" value="F:DNA binding"/>
    <property type="evidence" value="ECO:0007669"/>
    <property type="project" value="UniProtKB-KW"/>
</dbReference>
<dbReference type="CDD" id="cd17932">
    <property type="entry name" value="DEXQc_UvrD"/>
    <property type="match status" value="1"/>
</dbReference>
<dbReference type="InterPro" id="IPR027417">
    <property type="entry name" value="P-loop_NTPase"/>
</dbReference>
<dbReference type="Proteomes" id="UP000294360">
    <property type="component" value="Chromosome"/>
</dbReference>
<dbReference type="GO" id="GO:0000725">
    <property type="term" value="P:recombinational repair"/>
    <property type="evidence" value="ECO:0007669"/>
    <property type="project" value="TreeGrafter"/>
</dbReference>
<comment type="catalytic activity">
    <reaction evidence="8">
        <text>Couples ATP hydrolysis with the unwinding of duplex DNA by translocating in the 3'-5' direction.</text>
        <dbReference type="EC" id="5.6.2.4"/>
    </reaction>
</comment>
<proteinExistence type="inferred from homology"/>
<sequence length="1133" mass="123878">MDSVELARQVAAELHARLVASGADPWSPYDFAVAEAKRRGIDVEPTAAGAAVLNGGRATFVAADDLILHENIGSRFEQAFLVAHEIGHVELGDDPDGEPAPTIDPARAAEPSPVGIDRVIDYGRRQRREVQMDLFARELLLPRNVVRALHVDGAFSASEIAAKLGAPFEVVAQQLFDALLLPPVPPTLAATPVERPLNPLQAAAAVHRGEAYLLEAGPGTGKTQTLIARVEGLLEEGIDPRRILLLTFSNKAAGEMAERIARKRPGAAAAMWVGTFHAFGLDIIRRFHAELGLPKDPRMMDRTEAVELLEEEFPRLRLAHYRNLYDPTQIIADMLAAVSRAKDEVVDAETYAALADAKLAKAEDSAAREAAERAGEVARVYAAYERLKRKAHCVDFGDLVALPVKLLETDAAIREALQAQYDHVLVDEYQDVNRSSVRLLSALRPDGRNLWMVGDAKQSIYRFRGASSFNMTRFGKEDFAGGKRGRLKRNYRSVPEIVASFSCFAITMRAGDPDSGLEAERNGDGLKPELRTVQRAEQQQVALAEAIEALRRDGYAYRDQAVLCTGNEKLSAIGQDLERLGVPVLFLGSLFERAEVKDLLALLSVFVDRRAMGLVRIACWPDFTMSFADVAAVFEHLRVTEHSPGSWLPHADTIPGVSDAGREALTSLAIVLDGFDQTTSPWTVLATLLLDRTRIAARLGASEDLADRTRGIAIWQFLNFLRVQPAGRGLPITRVLDRVRRLVRLGDDRDLRQLPAAAQHLDAVRLMTIHGAKGLEFGGVHIPGLNSDTIPRTPPAPPCPAPDGMIAGAEGSALDAFRAGQAEEQECLFYVAQSRARNRLILYAPTEKSNGHNRPLSPFLNRLGATLTRRSVLPAQPLPVAAEARDIDLVVDGRLRFEAPQIALYESCPRRFFYTHVLQVGGRRTATAFMHLHEAVRLVVEAVIAADQPVTERDLEDRTDAALDGQGLGEHGYRAEFRDLALAMLRFFLTNRAEAVAEAPITLSLNFGGEEIIVRPDDVLVRPDGVRAVRRIRTGHMRSAESKDVGAAALMLAVKQAFPGAVAELVHLSDGETHALALSDRELKGRKDKLGKFLGDIRAGRFPAEVSSRTCPNCPAFFICGQTPDGPLQKKFV</sequence>
<comment type="similarity">
    <text evidence="1">Belongs to the helicase family. UvrD subfamily.</text>
</comment>
<evidence type="ECO:0000259" key="14">
    <source>
        <dbReference type="PROSITE" id="PS51217"/>
    </source>
</evidence>
<dbReference type="Gene3D" id="3.40.50.300">
    <property type="entry name" value="P-loop containing nucleotide triphosphate hydrolases"/>
    <property type="match status" value="3"/>
</dbReference>
<evidence type="ECO:0000313" key="15">
    <source>
        <dbReference type="EMBL" id="VFU10187.1"/>
    </source>
</evidence>
<evidence type="ECO:0000256" key="11">
    <source>
        <dbReference type="ARBA" id="ARBA00048988"/>
    </source>
</evidence>
<dbReference type="Pfam" id="PF00580">
    <property type="entry name" value="UvrD-helicase"/>
    <property type="match status" value="1"/>
</dbReference>
<keyword evidence="4 12" id="KW-0347">Helicase</keyword>
<dbReference type="InterPro" id="IPR014017">
    <property type="entry name" value="DNA_helicase_UvrD-like_C"/>
</dbReference>
<dbReference type="InterPro" id="IPR010359">
    <property type="entry name" value="IrrE_HExxH"/>
</dbReference>
<dbReference type="Pfam" id="PF12705">
    <property type="entry name" value="PDDEXK_1"/>
    <property type="match status" value="1"/>
</dbReference>
<dbReference type="InterPro" id="IPR013986">
    <property type="entry name" value="DExx_box_DNA_helicase_dom_sf"/>
</dbReference>
<keyword evidence="7" id="KW-0413">Isomerase</keyword>
<organism evidence="15 16">
    <name type="scientific">Methylocella tundrae</name>
    <dbReference type="NCBI Taxonomy" id="227605"/>
    <lineage>
        <taxon>Bacteria</taxon>
        <taxon>Pseudomonadati</taxon>
        <taxon>Pseudomonadota</taxon>
        <taxon>Alphaproteobacteria</taxon>
        <taxon>Hyphomicrobiales</taxon>
        <taxon>Beijerinckiaceae</taxon>
        <taxon>Methylocella</taxon>
    </lineage>
</organism>
<evidence type="ECO:0000256" key="9">
    <source>
        <dbReference type="ARBA" id="ARBA00034808"/>
    </source>
</evidence>
<dbReference type="EC" id="5.6.2.4" evidence="9"/>
<keyword evidence="2 12" id="KW-0547">Nucleotide-binding</keyword>
<dbReference type="PROSITE" id="PS51198">
    <property type="entry name" value="UVRD_HELICASE_ATP_BIND"/>
    <property type="match status" value="1"/>
</dbReference>
<evidence type="ECO:0000256" key="7">
    <source>
        <dbReference type="ARBA" id="ARBA00023235"/>
    </source>
</evidence>
<dbReference type="AlphaFoldDB" id="A0A4U8Z3X6"/>
<dbReference type="PANTHER" id="PTHR11070:SF2">
    <property type="entry name" value="ATP-DEPENDENT DNA HELICASE SRS2"/>
    <property type="match status" value="1"/>
</dbReference>
<dbReference type="GO" id="GO:0043138">
    <property type="term" value="F:3'-5' DNA helicase activity"/>
    <property type="evidence" value="ECO:0007669"/>
    <property type="project" value="UniProtKB-EC"/>
</dbReference>
<dbReference type="PROSITE" id="PS51217">
    <property type="entry name" value="UVRD_HELICASE_CTER"/>
    <property type="match status" value="1"/>
</dbReference>
<feature type="binding site" evidence="12">
    <location>
        <begin position="216"/>
        <end position="223"/>
    </location>
    <ligand>
        <name>ATP</name>
        <dbReference type="ChEBI" id="CHEBI:30616"/>
    </ligand>
</feature>
<evidence type="ECO:0000256" key="2">
    <source>
        <dbReference type="ARBA" id="ARBA00022741"/>
    </source>
</evidence>
<evidence type="ECO:0000256" key="6">
    <source>
        <dbReference type="ARBA" id="ARBA00023125"/>
    </source>
</evidence>
<dbReference type="EMBL" id="LR536450">
    <property type="protein sequence ID" value="VFU10187.1"/>
    <property type="molecule type" value="Genomic_DNA"/>
</dbReference>
<feature type="domain" description="UvrD-like helicase C-terminal" evidence="14">
    <location>
        <begin position="496"/>
        <end position="774"/>
    </location>
</feature>
<dbReference type="GO" id="GO:0016787">
    <property type="term" value="F:hydrolase activity"/>
    <property type="evidence" value="ECO:0007669"/>
    <property type="project" value="UniProtKB-UniRule"/>
</dbReference>
<evidence type="ECO:0000256" key="5">
    <source>
        <dbReference type="ARBA" id="ARBA00022840"/>
    </source>
</evidence>
<dbReference type="PANTHER" id="PTHR11070">
    <property type="entry name" value="UVRD / RECB / PCRA DNA HELICASE FAMILY MEMBER"/>
    <property type="match status" value="1"/>
</dbReference>
<dbReference type="Gene3D" id="1.10.486.10">
    <property type="entry name" value="PCRA, domain 4"/>
    <property type="match status" value="1"/>
</dbReference>
<dbReference type="Gene3D" id="1.10.10.160">
    <property type="match status" value="1"/>
</dbReference>
<evidence type="ECO:0000256" key="12">
    <source>
        <dbReference type="PROSITE-ProRule" id="PRU00560"/>
    </source>
</evidence>
<keyword evidence="5 12" id="KW-0067">ATP-binding</keyword>
<evidence type="ECO:0000256" key="1">
    <source>
        <dbReference type="ARBA" id="ARBA00009922"/>
    </source>
</evidence>
<evidence type="ECO:0000256" key="8">
    <source>
        <dbReference type="ARBA" id="ARBA00034617"/>
    </source>
</evidence>
<keyword evidence="6" id="KW-0238">DNA-binding</keyword>
<dbReference type="SUPFAM" id="SSF52540">
    <property type="entry name" value="P-loop containing nucleoside triphosphate hydrolases"/>
    <property type="match status" value="1"/>
</dbReference>
<dbReference type="Pfam" id="PF13361">
    <property type="entry name" value="UvrD_C"/>
    <property type="match status" value="2"/>
</dbReference>
<dbReference type="InterPro" id="IPR014016">
    <property type="entry name" value="UvrD-like_ATP-bd"/>
</dbReference>
<comment type="catalytic activity">
    <reaction evidence="11">
        <text>ATP + H2O = ADP + phosphate + H(+)</text>
        <dbReference type="Rhea" id="RHEA:13065"/>
        <dbReference type="ChEBI" id="CHEBI:15377"/>
        <dbReference type="ChEBI" id="CHEBI:15378"/>
        <dbReference type="ChEBI" id="CHEBI:30616"/>
        <dbReference type="ChEBI" id="CHEBI:43474"/>
        <dbReference type="ChEBI" id="CHEBI:456216"/>
        <dbReference type="EC" id="5.6.2.4"/>
    </reaction>
</comment>
<feature type="domain" description="UvrD-like helicase ATP-binding" evidence="13">
    <location>
        <begin position="195"/>
        <end position="494"/>
    </location>
</feature>
<dbReference type="KEGG" id="mtun:MTUNDRAET4_3300"/>
<dbReference type="InterPro" id="IPR038726">
    <property type="entry name" value="PDDEXK_AddAB-type"/>
</dbReference>
<dbReference type="RefSeq" id="WP_134490835.1">
    <property type="nucleotide sequence ID" value="NZ_CP139089.1"/>
</dbReference>
<dbReference type="GO" id="GO:0005524">
    <property type="term" value="F:ATP binding"/>
    <property type="evidence" value="ECO:0007669"/>
    <property type="project" value="UniProtKB-UniRule"/>
</dbReference>
<evidence type="ECO:0000313" key="16">
    <source>
        <dbReference type="Proteomes" id="UP000294360"/>
    </source>
</evidence>
<protein>
    <recommendedName>
        <fullName evidence="9">DNA 3'-5' helicase</fullName>
        <ecNumber evidence="9">5.6.2.4</ecNumber>
    </recommendedName>
    <alternativeName>
        <fullName evidence="10">DNA 3'-5' helicase II</fullName>
    </alternativeName>
</protein>
<dbReference type="Pfam" id="PF06114">
    <property type="entry name" value="Peptidase_M78"/>
    <property type="match status" value="1"/>
</dbReference>
<evidence type="ECO:0000256" key="4">
    <source>
        <dbReference type="ARBA" id="ARBA00022806"/>
    </source>
</evidence>
<dbReference type="InterPro" id="IPR000212">
    <property type="entry name" value="DNA_helicase_UvrD/REP"/>
</dbReference>
<evidence type="ECO:0000259" key="13">
    <source>
        <dbReference type="PROSITE" id="PS51198"/>
    </source>
</evidence>
<reference evidence="15 16" key="1">
    <citation type="submission" date="2019-03" db="EMBL/GenBank/DDBJ databases">
        <authorList>
            <person name="Kox A.R. M."/>
        </authorList>
    </citation>
    <scope>NUCLEOTIDE SEQUENCE [LARGE SCALE GENOMIC DNA]</scope>
    <source>
        <strain evidence="15">MTUNDRAET4 annotated genome</strain>
    </source>
</reference>
<evidence type="ECO:0000256" key="10">
    <source>
        <dbReference type="ARBA" id="ARBA00034923"/>
    </source>
</evidence>
<dbReference type="OrthoDB" id="9806690at2"/>